<proteinExistence type="predicted"/>
<dbReference type="SUPFAM" id="SSF82185">
    <property type="entry name" value="Histone H3 K4-specific methyltransferase SET7/9 N-terminal domain"/>
    <property type="match status" value="1"/>
</dbReference>
<evidence type="ECO:0000256" key="4">
    <source>
        <dbReference type="ARBA" id="ARBA00022846"/>
    </source>
</evidence>
<dbReference type="AlphaFoldDB" id="A0A7S3EPL6"/>
<reference evidence="7" key="1">
    <citation type="submission" date="2021-01" db="EMBL/GenBank/DDBJ databases">
        <authorList>
            <person name="Corre E."/>
            <person name="Pelletier E."/>
            <person name="Niang G."/>
            <person name="Scheremetjew M."/>
            <person name="Finn R."/>
            <person name="Kale V."/>
            <person name="Holt S."/>
            <person name="Cochrane G."/>
            <person name="Meng A."/>
            <person name="Brown T."/>
            <person name="Cohen L."/>
        </authorList>
    </citation>
    <scope>NUCLEOTIDE SEQUENCE</scope>
    <source>
        <strain evidence="7">CCMP281</strain>
    </source>
</reference>
<dbReference type="InterPro" id="IPR003409">
    <property type="entry name" value="MORN"/>
</dbReference>
<dbReference type="Gene3D" id="2.20.110.10">
    <property type="entry name" value="Histone H3 K4-specific methyltransferase SET7/9 N-terminal domain"/>
    <property type="match status" value="1"/>
</dbReference>
<keyword evidence="3" id="KW-0677">Repeat</keyword>
<dbReference type="SMART" id="SM00698">
    <property type="entry name" value="MORN"/>
    <property type="match status" value="2"/>
</dbReference>
<protein>
    <recommendedName>
        <fullName evidence="2">MORN repeat-containing protein 5</fullName>
    </recommendedName>
</protein>
<sequence>MAAVDKPSDLPHYDGPRKNGRMEGYATYTFPSGTIYTGQFLDGEFHGEGTLQFPDSGKYEATWRHGKAVRGRYVFSDGLPYTEPADGEWEYCREDGDRRFYSELVNGLRPAGDSQLSNAHPPPVLPLNTYDVGDGYMDTEGDVRPYPVFGEDSEELAPIRQVDAGELKWAIDHCRKG</sequence>
<dbReference type="EMBL" id="HBHX01000825">
    <property type="protein sequence ID" value="CAE0096756.1"/>
    <property type="molecule type" value="Transcribed_RNA"/>
</dbReference>
<dbReference type="GO" id="GO:0031514">
    <property type="term" value="C:motile cilium"/>
    <property type="evidence" value="ECO:0007669"/>
    <property type="project" value="UniProtKB-SubCell"/>
</dbReference>
<evidence type="ECO:0000256" key="5">
    <source>
        <dbReference type="ARBA" id="ARBA00023069"/>
    </source>
</evidence>
<dbReference type="Pfam" id="PF02493">
    <property type="entry name" value="MORN"/>
    <property type="match status" value="3"/>
</dbReference>
<dbReference type="InterPro" id="IPR042814">
    <property type="entry name" value="Morn5"/>
</dbReference>
<organism evidence="7">
    <name type="scientific">Haptolina ericina</name>
    <dbReference type="NCBI Taxonomy" id="156174"/>
    <lineage>
        <taxon>Eukaryota</taxon>
        <taxon>Haptista</taxon>
        <taxon>Haptophyta</taxon>
        <taxon>Prymnesiophyceae</taxon>
        <taxon>Prymnesiales</taxon>
        <taxon>Prymnesiaceae</taxon>
        <taxon>Haptolina</taxon>
    </lineage>
</organism>
<evidence type="ECO:0000256" key="1">
    <source>
        <dbReference type="ARBA" id="ARBA00004230"/>
    </source>
</evidence>
<accession>A0A7S3EPL6</accession>
<dbReference type="PANTHER" id="PTHR46437:SF1">
    <property type="entry name" value="MORN REPEAT-CONTAINING PROTEIN 5"/>
    <property type="match status" value="1"/>
</dbReference>
<keyword evidence="5" id="KW-0969">Cilium</keyword>
<gene>
    <name evidence="7" type="ORF">HERI1096_LOCUS493</name>
</gene>
<keyword evidence="6" id="KW-0966">Cell projection</keyword>
<dbReference type="PANTHER" id="PTHR46437">
    <property type="entry name" value="MORN REPEAT-CONTAINING PROTEIN 5"/>
    <property type="match status" value="1"/>
</dbReference>
<evidence type="ECO:0000256" key="6">
    <source>
        <dbReference type="ARBA" id="ARBA00023273"/>
    </source>
</evidence>
<evidence type="ECO:0000313" key="7">
    <source>
        <dbReference type="EMBL" id="CAE0096756.1"/>
    </source>
</evidence>
<comment type="subcellular location">
    <subcellularLocation>
        <location evidence="1">Cell projection</location>
        <location evidence="1">Cilium</location>
        <location evidence="1">Flagellum</location>
    </subcellularLocation>
</comment>
<evidence type="ECO:0000256" key="2">
    <source>
        <dbReference type="ARBA" id="ARBA00016322"/>
    </source>
</evidence>
<name>A0A7S3EPL6_9EUKA</name>
<keyword evidence="4" id="KW-0282">Flagellum</keyword>
<evidence type="ECO:0000256" key="3">
    <source>
        <dbReference type="ARBA" id="ARBA00022737"/>
    </source>
</evidence>